<evidence type="ECO:0000313" key="2">
    <source>
        <dbReference type="Proteomes" id="UP000247832"/>
    </source>
</evidence>
<organism evidence="1 2">
    <name type="scientific">Arthrobacter livingstonensis</name>
    <dbReference type="NCBI Taxonomy" id="670078"/>
    <lineage>
        <taxon>Bacteria</taxon>
        <taxon>Bacillati</taxon>
        <taxon>Actinomycetota</taxon>
        <taxon>Actinomycetes</taxon>
        <taxon>Micrococcales</taxon>
        <taxon>Micrococcaceae</taxon>
        <taxon>Arthrobacter</taxon>
    </lineage>
</organism>
<dbReference type="Proteomes" id="UP000247832">
    <property type="component" value="Unassembled WGS sequence"/>
</dbReference>
<name>A0A2V5LE95_9MICC</name>
<sequence length="105" mass="10895">MAQSLYSNTFGSVLPTTAATTADSATNANIAAEAPLNFLERAQTTTAPSSGAMLPARYAATSFPLMPLARWKSPMPPPTSSTVTAMLKTTPFFPGCSLNARAIPS</sequence>
<gene>
    <name evidence="1" type="ORF">CVV68_21580</name>
</gene>
<accession>A0A2V5LE95</accession>
<dbReference type="EMBL" id="QJVD01000046">
    <property type="protein sequence ID" value="PYI64590.1"/>
    <property type="molecule type" value="Genomic_DNA"/>
</dbReference>
<proteinExistence type="predicted"/>
<reference evidence="1 2" key="1">
    <citation type="submission" date="2018-05" db="EMBL/GenBank/DDBJ databases">
        <title>Genetic diversity of glacier-inhabiting Cryobacterium bacteria in China and description of Cryobacterium mengkeensis sp. nov. and Arthrobacter glacialis sp. nov.</title>
        <authorList>
            <person name="Liu Q."/>
            <person name="Xin Y.-H."/>
        </authorList>
    </citation>
    <scope>NUCLEOTIDE SEQUENCE [LARGE SCALE GENOMIC DNA]</scope>
    <source>
        <strain evidence="1 2">LI2</strain>
    </source>
</reference>
<keyword evidence="2" id="KW-1185">Reference proteome</keyword>
<protein>
    <submittedName>
        <fullName evidence="1">Uncharacterized protein</fullName>
    </submittedName>
</protein>
<comment type="caution">
    <text evidence="1">The sequence shown here is derived from an EMBL/GenBank/DDBJ whole genome shotgun (WGS) entry which is preliminary data.</text>
</comment>
<dbReference type="AlphaFoldDB" id="A0A2V5LE95"/>
<evidence type="ECO:0000313" key="1">
    <source>
        <dbReference type="EMBL" id="PYI64590.1"/>
    </source>
</evidence>